<evidence type="ECO:0000313" key="1">
    <source>
        <dbReference type="EMBL" id="KRX03557.1"/>
    </source>
</evidence>
<accession>A0A0V0QNN0</accession>
<dbReference type="Proteomes" id="UP000054937">
    <property type="component" value="Unassembled WGS sequence"/>
</dbReference>
<name>A0A0V0QNN0_PSEPJ</name>
<dbReference type="AlphaFoldDB" id="A0A0V0QNN0"/>
<dbReference type="EMBL" id="LDAU01000129">
    <property type="protein sequence ID" value="KRX03557.1"/>
    <property type="molecule type" value="Genomic_DNA"/>
</dbReference>
<reference evidence="1 2" key="1">
    <citation type="journal article" date="2015" name="Sci. Rep.">
        <title>Genome of the facultative scuticociliatosis pathogen Pseudocohnilembus persalinus provides insight into its virulence through horizontal gene transfer.</title>
        <authorList>
            <person name="Xiong J."/>
            <person name="Wang G."/>
            <person name="Cheng J."/>
            <person name="Tian M."/>
            <person name="Pan X."/>
            <person name="Warren A."/>
            <person name="Jiang C."/>
            <person name="Yuan D."/>
            <person name="Miao W."/>
        </authorList>
    </citation>
    <scope>NUCLEOTIDE SEQUENCE [LARGE SCALE GENOMIC DNA]</scope>
    <source>
        <strain evidence="1">36N120E</strain>
    </source>
</reference>
<protein>
    <submittedName>
        <fullName evidence="1">Uncharacterized protein</fullName>
    </submittedName>
</protein>
<dbReference type="InParanoid" id="A0A0V0QNN0"/>
<proteinExistence type="predicted"/>
<comment type="caution">
    <text evidence="1">The sequence shown here is derived from an EMBL/GenBank/DDBJ whole genome shotgun (WGS) entry which is preliminary data.</text>
</comment>
<gene>
    <name evidence="1" type="ORF">PPERSA_04109</name>
</gene>
<keyword evidence="2" id="KW-1185">Reference proteome</keyword>
<evidence type="ECO:0000313" key="2">
    <source>
        <dbReference type="Proteomes" id="UP000054937"/>
    </source>
</evidence>
<sequence length="228" mass="27786">MLLPQVKRKYTKYILEAFVIKNYQKFNFTQELAQNGQKLIEKLILNLNQPDNFKEVSYFQTDPQELQRVIKIQFETVCYNILPKLVLASQSRNEYIQAFEQLKQLQQYQISTYLSNEKQYILKCFEWYIQIKLNNIADFQTDCQDFKKHILGLCELELQHTLEKAIKVVEYSLEDLLQIRQYRRQQFLENYDLCREAFNEIWQFFRNSRERYIKDGGQLEIFNRNQLQ</sequence>
<organism evidence="1 2">
    <name type="scientific">Pseudocohnilembus persalinus</name>
    <name type="common">Ciliate</name>
    <dbReference type="NCBI Taxonomy" id="266149"/>
    <lineage>
        <taxon>Eukaryota</taxon>
        <taxon>Sar</taxon>
        <taxon>Alveolata</taxon>
        <taxon>Ciliophora</taxon>
        <taxon>Intramacronucleata</taxon>
        <taxon>Oligohymenophorea</taxon>
        <taxon>Scuticociliatia</taxon>
        <taxon>Philasterida</taxon>
        <taxon>Pseudocohnilembidae</taxon>
        <taxon>Pseudocohnilembus</taxon>
    </lineage>
</organism>